<protein>
    <submittedName>
        <fullName evidence="1">Uncharacterized protein</fullName>
    </submittedName>
</protein>
<gene>
    <name evidence="1" type="ORF">EVA_07384</name>
</gene>
<name>J9GQ05_9ZZZZ</name>
<proteinExistence type="predicted"/>
<sequence>MQLHATIPVLICYRRLCVKFWVAMCIRQVLMRTMNVYVSTLLTSVP</sequence>
<reference evidence="1" key="1">
    <citation type="journal article" date="2012" name="PLoS ONE">
        <title>Gene sets for utilization of primary and secondary nutrition supplies in the distal gut of endangered iberian lynx.</title>
        <authorList>
            <person name="Alcaide M."/>
            <person name="Messina E."/>
            <person name="Richter M."/>
            <person name="Bargiela R."/>
            <person name="Peplies J."/>
            <person name="Huws S.A."/>
            <person name="Newbold C.J."/>
            <person name="Golyshin P.N."/>
            <person name="Simon M.A."/>
            <person name="Lopez G."/>
            <person name="Yakimov M.M."/>
            <person name="Ferrer M."/>
        </authorList>
    </citation>
    <scope>NUCLEOTIDE SEQUENCE</scope>
</reference>
<comment type="caution">
    <text evidence="1">The sequence shown here is derived from an EMBL/GenBank/DDBJ whole genome shotgun (WGS) entry which is preliminary data.</text>
</comment>
<evidence type="ECO:0000313" key="1">
    <source>
        <dbReference type="EMBL" id="EJX04508.1"/>
    </source>
</evidence>
<dbReference type="EMBL" id="AMCI01001782">
    <property type="protein sequence ID" value="EJX04508.1"/>
    <property type="molecule type" value="Genomic_DNA"/>
</dbReference>
<accession>J9GQ05</accession>
<organism evidence="1">
    <name type="scientific">gut metagenome</name>
    <dbReference type="NCBI Taxonomy" id="749906"/>
    <lineage>
        <taxon>unclassified sequences</taxon>
        <taxon>metagenomes</taxon>
        <taxon>organismal metagenomes</taxon>
    </lineage>
</organism>
<dbReference type="AlphaFoldDB" id="J9GQ05"/>